<organism evidence="2 4">
    <name type="scientific">Legionella gratiana</name>
    <dbReference type="NCBI Taxonomy" id="45066"/>
    <lineage>
        <taxon>Bacteria</taxon>
        <taxon>Pseudomonadati</taxon>
        <taxon>Pseudomonadota</taxon>
        <taxon>Gammaproteobacteria</taxon>
        <taxon>Legionellales</taxon>
        <taxon>Legionellaceae</taxon>
        <taxon>Legionella</taxon>
    </lineage>
</organism>
<dbReference type="EMBL" id="UGOB01000001">
    <property type="protein sequence ID" value="STX43017.1"/>
    <property type="molecule type" value="Genomic_DNA"/>
</dbReference>
<name>A0A378J7Y4_9GAMM</name>
<reference evidence="1 3" key="1">
    <citation type="submission" date="2015-11" db="EMBL/GenBank/DDBJ databases">
        <title>Genomic analysis of 38 Legionella species identifies large and diverse effector repertoires.</title>
        <authorList>
            <person name="Burstein D."/>
            <person name="Amaro F."/>
            <person name="Zusman T."/>
            <person name="Lifshitz Z."/>
            <person name="Cohen O."/>
            <person name="Gilbert J.A."/>
            <person name="Pupko T."/>
            <person name="Shuman H.A."/>
            <person name="Segal G."/>
        </authorList>
    </citation>
    <scope>NUCLEOTIDE SEQUENCE [LARGE SCALE GENOMIC DNA]</scope>
    <source>
        <strain evidence="1 3">Lyon 8420412</strain>
    </source>
</reference>
<proteinExistence type="predicted"/>
<sequence>MDTPNEQVKFELYNKSIKRDEAWMAIALSHPTMSNRELIEIGMYLRLDYSDLLDLAIMLGDSPKNLELLKILSEQEPYSNTLFENYSLRIQRSALAGHI</sequence>
<keyword evidence="3" id="KW-1185">Reference proteome</keyword>
<protein>
    <submittedName>
        <fullName evidence="2">Ankyrin repeat protein</fullName>
    </submittedName>
</protein>
<dbReference type="AlphaFoldDB" id="A0A378J7Y4"/>
<accession>A0A378J7Y4</accession>
<evidence type="ECO:0000313" key="4">
    <source>
        <dbReference type="Proteomes" id="UP000254476"/>
    </source>
</evidence>
<dbReference type="EMBL" id="LNYE01000029">
    <property type="protein sequence ID" value="KTD06176.1"/>
    <property type="molecule type" value="Genomic_DNA"/>
</dbReference>
<evidence type="ECO:0000313" key="3">
    <source>
        <dbReference type="Proteomes" id="UP000054691"/>
    </source>
</evidence>
<dbReference type="Proteomes" id="UP000254476">
    <property type="component" value="Unassembled WGS sequence"/>
</dbReference>
<evidence type="ECO:0000313" key="2">
    <source>
        <dbReference type="EMBL" id="STX43017.1"/>
    </source>
</evidence>
<reference evidence="2 4" key="2">
    <citation type="submission" date="2018-06" db="EMBL/GenBank/DDBJ databases">
        <authorList>
            <consortium name="Pathogen Informatics"/>
            <person name="Doyle S."/>
        </authorList>
    </citation>
    <scope>NUCLEOTIDE SEQUENCE [LARGE SCALE GENOMIC DNA]</scope>
    <source>
        <strain evidence="2 4">NCTC12388</strain>
    </source>
</reference>
<dbReference type="Proteomes" id="UP000054691">
    <property type="component" value="Unassembled WGS sequence"/>
</dbReference>
<gene>
    <name evidence="1" type="ORF">Lgra_2953</name>
    <name evidence="2" type="ORF">NCTC12388_00913</name>
</gene>
<evidence type="ECO:0000313" key="1">
    <source>
        <dbReference type="EMBL" id="KTD06176.1"/>
    </source>
</evidence>
<dbReference type="STRING" id="45066.Lgra_2953"/>